<name>A0A7J7T6C2_MYOMY</name>
<dbReference type="EMBL" id="JABWUV010000017">
    <property type="protein sequence ID" value="KAF6296204.1"/>
    <property type="molecule type" value="Genomic_DNA"/>
</dbReference>
<evidence type="ECO:0000313" key="4">
    <source>
        <dbReference type="Proteomes" id="UP000527355"/>
    </source>
</evidence>
<sequence length="161" mass="16997">MGCASSTHITETQTVCPGAREAEDAQDPAALLPAPGGPGALLRPEPEAVATTSGALPADPDSKRPTSHVHFGPMRFQADQLQVLLAFIKDDSQCEGFRKACEKAGFKCTVALEVQAVPTCFLAANHDIIIIDHRTPQPLDAPALCQSIRATQVSEKQLSLG</sequence>
<feature type="compositionally biased region" description="Polar residues" evidence="1">
    <location>
        <begin position="1"/>
        <end position="15"/>
    </location>
</feature>
<comment type="caution">
    <text evidence="3">The sequence shown here is derived from an EMBL/GenBank/DDBJ whole genome shotgun (WGS) entry which is preliminary data.</text>
</comment>
<evidence type="ECO:0000259" key="2">
    <source>
        <dbReference type="Pfam" id="PF23198"/>
    </source>
</evidence>
<protein>
    <recommendedName>
        <fullName evidence="2">PDE8-like REC N-terminal domain-containing protein</fullName>
    </recommendedName>
</protein>
<evidence type="ECO:0000256" key="1">
    <source>
        <dbReference type="SAM" id="MobiDB-lite"/>
    </source>
</evidence>
<keyword evidence="4" id="KW-1185">Reference proteome</keyword>
<dbReference type="AlphaFoldDB" id="A0A7J7T6C2"/>
<dbReference type="Proteomes" id="UP000527355">
    <property type="component" value="Unassembled WGS sequence"/>
</dbReference>
<organism evidence="3 4">
    <name type="scientific">Myotis myotis</name>
    <name type="common">Greater mouse-eared bat</name>
    <name type="synonym">Vespertilio myotis</name>
    <dbReference type="NCBI Taxonomy" id="51298"/>
    <lineage>
        <taxon>Eukaryota</taxon>
        <taxon>Metazoa</taxon>
        <taxon>Chordata</taxon>
        <taxon>Craniata</taxon>
        <taxon>Vertebrata</taxon>
        <taxon>Euteleostomi</taxon>
        <taxon>Mammalia</taxon>
        <taxon>Eutheria</taxon>
        <taxon>Laurasiatheria</taxon>
        <taxon>Chiroptera</taxon>
        <taxon>Yangochiroptera</taxon>
        <taxon>Vespertilionidae</taxon>
        <taxon>Myotis</taxon>
    </lineage>
</organism>
<dbReference type="InterPro" id="IPR057304">
    <property type="entry name" value="PDE8-like_REC_N"/>
</dbReference>
<dbReference type="Pfam" id="PF23198">
    <property type="entry name" value="PDE8A_N"/>
    <property type="match status" value="1"/>
</dbReference>
<feature type="region of interest" description="Disordered" evidence="1">
    <location>
        <begin position="1"/>
        <end position="67"/>
    </location>
</feature>
<reference evidence="3 4" key="1">
    <citation type="journal article" date="2020" name="Nature">
        <title>Six reference-quality genomes reveal evolution of bat adaptations.</title>
        <authorList>
            <person name="Jebb D."/>
            <person name="Huang Z."/>
            <person name="Pippel M."/>
            <person name="Hughes G.M."/>
            <person name="Lavrichenko K."/>
            <person name="Devanna P."/>
            <person name="Winkler S."/>
            <person name="Jermiin L.S."/>
            <person name="Skirmuntt E.C."/>
            <person name="Katzourakis A."/>
            <person name="Burkitt-Gray L."/>
            <person name="Ray D.A."/>
            <person name="Sullivan K.A.M."/>
            <person name="Roscito J.G."/>
            <person name="Kirilenko B.M."/>
            <person name="Davalos L.M."/>
            <person name="Corthals A.P."/>
            <person name="Power M.L."/>
            <person name="Jones G."/>
            <person name="Ransome R.D."/>
            <person name="Dechmann D.K.N."/>
            <person name="Locatelli A.G."/>
            <person name="Puechmaille S.J."/>
            <person name="Fedrigo O."/>
            <person name="Jarvis E.D."/>
            <person name="Hiller M."/>
            <person name="Vernes S.C."/>
            <person name="Myers E.W."/>
            <person name="Teeling E.C."/>
        </authorList>
    </citation>
    <scope>NUCLEOTIDE SEQUENCE [LARGE SCALE GENOMIC DNA]</scope>
    <source>
        <strain evidence="3">MMyoMyo1</strain>
        <tissue evidence="3">Flight muscle</tissue>
    </source>
</reference>
<proteinExistence type="predicted"/>
<feature type="domain" description="PDE8-like REC N-terminal" evidence="2">
    <location>
        <begin position="76"/>
        <end position="156"/>
    </location>
</feature>
<gene>
    <name evidence="3" type="ORF">mMyoMyo1_009260</name>
</gene>
<evidence type="ECO:0000313" key="3">
    <source>
        <dbReference type="EMBL" id="KAF6296204.1"/>
    </source>
</evidence>
<dbReference type="VEuPathDB" id="HostDB:LOC118673649"/>
<accession>A0A7J7T6C2</accession>